<dbReference type="PANTHER" id="PTHR13281">
    <property type="entry name" value="TRANSMEMBRANE PROTEIN 70, MITOCHONDRIAL"/>
    <property type="match status" value="1"/>
</dbReference>
<dbReference type="PANTHER" id="PTHR13281:SF0">
    <property type="entry name" value="TRANSMEMBRANE PROTEIN 70, MITOCHONDRIAL"/>
    <property type="match status" value="1"/>
</dbReference>
<dbReference type="EMBL" id="KZ995866">
    <property type="protein sequence ID" value="RKO89832.1"/>
    <property type="molecule type" value="Genomic_DNA"/>
</dbReference>
<dbReference type="Proteomes" id="UP000269721">
    <property type="component" value="Unassembled WGS sequence"/>
</dbReference>
<dbReference type="AlphaFoldDB" id="A0A4P9WC12"/>
<dbReference type="InterPro" id="IPR009724">
    <property type="entry name" value="TMEM70"/>
</dbReference>
<sequence>MNTLARSISRPALLPQLPISPITPRVRAVSTDAPPPPPPSSPERLYEGPLASTLVLLKRVSVTTFSLSCFAAPLISLSEMNNMTAVLVMGGTSLLTSGVSTALIQYCVNPYVTNLTRSPTDPSEITLTTLTLLGNPHRTTLQIADLIPVSDRPFATWKLRDGARPVSSDKAFARRERRNFYVHPKLDEGFSAGMEDVVQAVTAAGRGVGVADVEVGSGVGAAPAAGGVVARDWDKLVNDLKSQQRQ</sequence>
<organism evidence="1 2">
    <name type="scientific">Blyttiomyces helicus</name>
    <dbReference type="NCBI Taxonomy" id="388810"/>
    <lineage>
        <taxon>Eukaryota</taxon>
        <taxon>Fungi</taxon>
        <taxon>Fungi incertae sedis</taxon>
        <taxon>Chytridiomycota</taxon>
        <taxon>Chytridiomycota incertae sedis</taxon>
        <taxon>Chytridiomycetes</taxon>
        <taxon>Chytridiomycetes incertae sedis</taxon>
        <taxon>Blyttiomyces</taxon>
    </lineage>
</organism>
<gene>
    <name evidence="1" type="ORF">BDK51DRAFT_25917</name>
</gene>
<evidence type="ECO:0000313" key="1">
    <source>
        <dbReference type="EMBL" id="RKO89832.1"/>
    </source>
</evidence>
<name>A0A4P9WC12_9FUNG</name>
<dbReference type="GO" id="GO:0033615">
    <property type="term" value="P:mitochondrial proton-transporting ATP synthase complex assembly"/>
    <property type="evidence" value="ECO:0007669"/>
    <property type="project" value="TreeGrafter"/>
</dbReference>
<dbReference type="OrthoDB" id="5386199at2759"/>
<evidence type="ECO:0000313" key="2">
    <source>
        <dbReference type="Proteomes" id="UP000269721"/>
    </source>
</evidence>
<protein>
    <submittedName>
        <fullName evidence="1">Uncharacterized protein</fullName>
    </submittedName>
</protein>
<reference evidence="2" key="1">
    <citation type="journal article" date="2018" name="Nat. Microbiol.">
        <title>Leveraging single-cell genomics to expand the fungal tree of life.</title>
        <authorList>
            <person name="Ahrendt S.R."/>
            <person name="Quandt C.A."/>
            <person name="Ciobanu D."/>
            <person name="Clum A."/>
            <person name="Salamov A."/>
            <person name="Andreopoulos B."/>
            <person name="Cheng J.F."/>
            <person name="Woyke T."/>
            <person name="Pelin A."/>
            <person name="Henrissat B."/>
            <person name="Reynolds N.K."/>
            <person name="Benny G.L."/>
            <person name="Smith M.E."/>
            <person name="James T.Y."/>
            <person name="Grigoriev I.V."/>
        </authorList>
    </citation>
    <scope>NUCLEOTIDE SEQUENCE [LARGE SCALE GENOMIC DNA]</scope>
</reference>
<accession>A0A4P9WC12</accession>
<keyword evidence="2" id="KW-1185">Reference proteome</keyword>
<proteinExistence type="predicted"/>
<dbReference type="GO" id="GO:0031966">
    <property type="term" value="C:mitochondrial membrane"/>
    <property type="evidence" value="ECO:0007669"/>
    <property type="project" value="TreeGrafter"/>
</dbReference>